<evidence type="ECO:0000256" key="1">
    <source>
        <dbReference type="SAM" id="SignalP"/>
    </source>
</evidence>
<sequence>MGSIIQLCSIMLCVRVCMCVLCLQSMWCACVRVNCMIKIVSPVSHHFGCASCSASLFPAPQPASQRTNKEKNKQRVFQWFFYASVDLIPFLFDSKIVTAK</sequence>
<protein>
    <submittedName>
        <fullName evidence="2">Putative secreted protein</fullName>
    </submittedName>
</protein>
<proteinExistence type="predicted"/>
<reference evidence="2" key="1">
    <citation type="submission" date="2018-01" db="EMBL/GenBank/DDBJ databases">
        <title>An insight into the sialome of Amazonian anophelines.</title>
        <authorList>
            <person name="Ribeiro J.M."/>
            <person name="Scarpassa V."/>
            <person name="Calvo E."/>
        </authorList>
    </citation>
    <scope>NUCLEOTIDE SEQUENCE</scope>
    <source>
        <tissue evidence="2">Salivary glands</tissue>
    </source>
</reference>
<evidence type="ECO:0000313" key="2">
    <source>
        <dbReference type="EMBL" id="MBW46727.1"/>
    </source>
</evidence>
<feature type="signal peptide" evidence="1">
    <location>
        <begin position="1"/>
        <end position="19"/>
    </location>
</feature>
<dbReference type="AlphaFoldDB" id="A0A2M4B117"/>
<organism evidence="2">
    <name type="scientific">Anopheles triannulatus</name>
    <dbReference type="NCBI Taxonomy" id="58253"/>
    <lineage>
        <taxon>Eukaryota</taxon>
        <taxon>Metazoa</taxon>
        <taxon>Ecdysozoa</taxon>
        <taxon>Arthropoda</taxon>
        <taxon>Hexapoda</taxon>
        <taxon>Insecta</taxon>
        <taxon>Pterygota</taxon>
        <taxon>Neoptera</taxon>
        <taxon>Endopterygota</taxon>
        <taxon>Diptera</taxon>
        <taxon>Nematocera</taxon>
        <taxon>Culicoidea</taxon>
        <taxon>Culicidae</taxon>
        <taxon>Anophelinae</taxon>
        <taxon>Anopheles</taxon>
    </lineage>
</organism>
<feature type="chain" id="PRO_5014720841" evidence="1">
    <location>
        <begin position="20"/>
        <end position="100"/>
    </location>
</feature>
<accession>A0A2M4B117</accession>
<name>A0A2M4B117_9DIPT</name>
<dbReference type="EMBL" id="GGFK01013406">
    <property type="protein sequence ID" value="MBW46727.1"/>
    <property type="molecule type" value="Transcribed_RNA"/>
</dbReference>
<keyword evidence="1" id="KW-0732">Signal</keyword>